<dbReference type="OrthoDB" id="10434516at2759"/>
<reference evidence="2" key="1">
    <citation type="submission" date="2016-06" db="EMBL/GenBank/DDBJ databases">
        <title>Parallel loss of symbiosis genes in relatives of nitrogen-fixing non-legume Parasponia.</title>
        <authorList>
            <person name="Van Velzen R."/>
            <person name="Holmer R."/>
            <person name="Bu F."/>
            <person name="Rutten L."/>
            <person name="Van Zeijl A."/>
            <person name="Liu W."/>
            <person name="Santuari L."/>
            <person name="Cao Q."/>
            <person name="Sharma T."/>
            <person name="Shen D."/>
            <person name="Roswanjaya Y."/>
            <person name="Wardhani T."/>
            <person name="Kalhor M.S."/>
            <person name="Jansen J."/>
            <person name="Van den Hoogen J."/>
            <person name="Gungor B."/>
            <person name="Hartog M."/>
            <person name="Hontelez J."/>
            <person name="Verver J."/>
            <person name="Yang W.-C."/>
            <person name="Schijlen E."/>
            <person name="Repin R."/>
            <person name="Schilthuizen M."/>
            <person name="Schranz E."/>
            <person name="Heidstra R."/>
            <person name="Miyata K."/>
            <person name="Fedorova E."/>
            <person name="Kohlen W."/>
            <person name="Bisseling T."/>
            <person name="Smit S."/>
            <person name="Geurts R."/>
        </authorList>
    </citation>
    <scope>NUCLEOTIDE SEQUENCE [LARGE SCALE GENOMIC DNA]</scope>
    <source>
        <strain evidence="2">cv. RG33-2</strain>
    </source>
</reference>
<accession>A0A2P5EFE3</accession>
<feature type="non-terminal residue" evidence="1">
    <location>
        <position position="53"/>
    </location>
</feature>
<sequence>MLGTTTECQRARIMLRGLARDYYQATTGSRRFRRQVYETAYAWLRMGQIPYVH</sequence>
<dbReference type="EMBL" id="JXTC01000165">
    <property type="protein sequence ID" value="PON84267.1"/>
    <property type="molecule type" value="Genomic_DNA"/>
</dbReference>
<evidence type="ECO:0000313" key="2">
    <source>
        <dbReference type="Proteomes" id="UP000237000"/>
    </source>
</evidence>
<keyword evidence="2" id="KW-1185">Reference proteome</keyword>
<name>A0A2P5EFE3_TREOI</name>
<dbReference type="InParanoid" id="A0A2P5EFE3"/>
<dbReference type="AlphaFoldDB" id="A0A2P5EFE3"/>
<gene>
    <name evidence="1" type="ORF">TorRG33x02_199090</name>
</gene>
<evidence type="ECO:0000313" key="1">
    <source>
        <dbReference type="EMBL" id="PON84267.1"/>
    </source>
</evidence>
<organism evidence="1 2">
    <name type="scientific">Trema orientale</name>
    <name type="common">Charcoal tree</name>
    <name type="synonym">Celtis orientalis</name>
    <dbReference type="NCBI Taxonomy" id="63057"/>
    <lineage>
        <taxon>Eukaryota</taxon>
        <taxon>Viridiplantae</taxon>
        <taxon>Streptophyta</taxon>
        <taxon>Embryophyta</taxon>
        <taxon>Tracheophyta</taxon>
        <taxon>Spermatophyta</taxon>
        <taxon>Magnoliopsida</taxon>
        <taxon>eudicotyledons</taxon>
        <taxon>Gunneridae</taxon>
        <taxon>Pentapetalae</taxon>
        <taxon>rosids</taxon>
        <taxon>fabids</taxon>
        <taxon>Rosales</taxon>
        <taxon>Cannabaceae</taxon>
        <taxon>Trema</taxon>
    </lineage>
</organism>
<dbReference type="Proteomes" id="UP000237000">
    <property type="component" value="Unassembled WGS sequence"/>
</dbReference>
<comment type="caution">
    <text evidence="1">The sequence shown here is derived from an EMBL/GenBank/DDBJ whole genome shotgun (WGS) entry which is preliminary data.</text>
</comment>
<protein>
    <submittedName>
        <fullName evidence="1">Uncharacterized protein</fullName>
    </submittedName>
</protein>
<proteinExistence type="predicted"/>